<comment type="catalytic activity">
    <reaction evidence="5">
        <text>uridine(32) in tRNA = pseudouridine(32) in tRNA</text>
        <dbReference type="Rhea" id="RHEA:42544"/>
        <dbReference type="Rhea" id="RHEA-COMP:10107"/>
        <dbReference type="Rhea" id="RHEA-COMP:10108"/>
        <dbReference type="ChEBI" id="CHEBI:65314"/>
        <dbReference type="ChEBI" id="CHEBI:65315"/>
        <dbReference type="EC" id="5.4.99.28"/>
    </reaction>
</comment>
<comment type="catalytic activity">
    <reaction evidence="6">
        <text>uridine(746) in 23S rRNA = pseudouridine(746) in 23S rRNA</text>
        <dbReference type="Rhea" id="RHEA:42548"/>
        <dbReference type="Rhea" id="RHEA-COMP:10109"/>
        <dbReference type="Rhea" id="RHEA-COMP:10110"/>
        <dbReference type="ChEBI" id="CHEBI:65314"/>
        <dbReference type="ChEBI" id="CHEBI:65315"/>
        <dbReference type="EC" id="5.4.99.29"/>
    </reaction>
</comment>
<name>A0A1S8CZ42_9GAMM</name>
<dbReference type="PANTHER" id="PTHR21600">
    <property type="entry name" value="MITOCHONDRIAL RNA PSEUDOURIDINE SYNTHASE"/>
    <property type="match status" value="1"/>
</dbReference>
<evidence type="ECO:0000256" key="8">
    <source>
        <dbReference type="ARBA" id="ARBA00038944"/>
    </source>
</evidence>
<dbReference type="GO" id="GO:0160151">
    <property type="term" value="F:tRNA pseudouridine(32) synthase activity"/>
    <property type="evidence" value="ECO:0007669"/>
    <property type="project" value="UniProtKB-EC"/>
</dbReference>
<dbReference type="EC" id="5.4.99.29" evidence="9"/>
<organism evidence="17 18">
    <name type="scientific">Alkanindiges hydrocarboniclasticus</name>
    <dbReference type="NCBI Taxonomy" id="1907941"/>
    <lineage>
        <taxon>Bacteria</taxon>
        <taxon>Pseudomonadati</taxon>
        <taxon>Pseudomonadota</taxon>
        <taxon>Gammaproteobacteria</taxon>
        <taxon>Moraxellales</taxon>
        <taxon>Moraxellaceae</taxon>
        <taxon>Alkanindiges</taxon>
    </lineage>
</organism>
<feature type="domain" description="Pseudouridine synthase RsuA/RluA-like" evidence="16">
    <location>
        <begin position="17"/>
        <end position="165"/>
    </location>
</feature>
<sequence>MSSQNFLQQTLIHRDEHFIVINKPAGLLSVPGKGDLTDCVINRLLAEEPNTLLIHRLDRDTSGILVFALNKAAQSHISKQFQNRQTDKQYHALVSGILTGEGSVDVPVNYDPARPPLHIADPTYHKPALTHWQAVEQFEIHNQPVTRVKLTPITGRSHQLRVHMQYLGHAIVGDELYASEADCKLMPRLCLHAEQLSFFHPVTGDTLNFFCPAPF</sequence>
<dbReference type="GO" id="GO:0003723">
    <property type="term" value="F:RNA binding"/>
    <property type="evidence" value="ECO:0007669"/>
    <property type="project" value="InterPro"/>
</dbReference>
<evidence type="ECO:0000256" key="3">
    <source>
        <dbReference type="ARBA" id="ARBA00022694"/>
    </source>
</evidence>
<protein>
    <recommendedName>
        <fullName evidence="10">Dual-specificity RNA pseudouridine synthase RluA</fullName>
        <ecNumber evidence="8">5.4.99.28</ecNumber>
        <ecNumber evidence="9">5.4.99.29</ecNumber>
    </recommendedName>
    <alternativeName>
        <fullName evidence="11">23S rRNA pseudouridine(746) synthase</fullName>
    </alternativeName>
    <alternativeName>
        <fullName evidence="14">Ribosomal large subunit pseudouridine synthase A</fullName>
    </alternativeName>
    <alternativeName>
        <fullName evidence="13">rRNA pseudouridylate synthase A</fullName>
    </alternativeName>
    <alternativeName>
        <fullName evidence="15">rRNA-uridine isomerase A</fullName>
    </alternativeName>
    <alternativeName>
        <fullName evidence="12">tRNA pseudouridine(32) synthase</fullName>
    </alternativeName>
</protein>
<dbReference type="Proteomes" id="UP000192132">
    <property type="component" value="Unassembled WGS sequence"/>
</dbReference>
<dbReference type="STRING" id="1907941.BKE30_02260"/>
<dbReference type="SUPFAM" id="SSF55120">
    <property type="entry name" value="Pseudouridine synthase"/>
    <property type="match status" value="1"/>
</dbReference>
<dbReference type="GO" id="GO:0000455">
    <property type="term" value="P:enzyme-directed rRNA pseudouridine synthesis"/>
    <property type="evidence" value="ECO:0007669"/>
    <property type="project" value="TreeGrafter"/>
</dbReference>
<dbReference type="GO" id="GO:0008033">
    <property type="term" value="P:tRNA processing"/>
    <property type="evidence" value="ECO:0007669"/>
    <property type="project" value="UniProtKB-KW"/>
</dbReference>
<comment type="function">
    <text evidence="7">Dual specificity enzyme that catalyzes the synthesis of pseudouridine from uracil-746 in 23S ribosomal RNA and from uracil-32 in the anticodon stem and loop of transfer RNAs.</text>
</comment>
<evidence type="ECO:0000313" key="18">
    <source>
        <dbReference type="Proteomes" id="UP000192132"/>
    </source>
</evidence>
<evidence type="ECO:0000256" key="5">
    <source>
        <dbReference type="ARBA" id="ARBA00036184"/>
    </source>
</evidence>
<evidence type="ECO:0000256" key="4">
    <source>
        <dbReference type="ARBA" id="ARBA00023235"/>
    </source>
</evidence>
<dbReference type="PANTHER" id="PTHR21600:SF91">
    <property type="entry name" value="DUAL-SPECIFICITY RNA PSEUDOURIDINE SYNTHASE RLUA"/>
    <property type="match status" value="1"/>
</dbReference>
<evidence type="ECO:0000256" key="1">
    <source>
        <dbReference type="ARBA" id="ARBA00010876"/>
    </source>
</evidence>
<keyword evidence="2" id="KW-0698">rRNA processing</keyword>
<dbReference type="InterPro" id="IPR020103">
    <property type="entry name" value="PsdUridine_synth_cat_dom_sf"/>
</dbReference>
<dbReference type="PROSITE" id="PS01129">
    <property type="entry name" value="PSI_RLU"/>
    <property type="match status" value="1"/>
</dbReference>
<dbReference type="EMBL" id="MLCN01000006">
    <property type="protein sequence ID" value="ONG41927.1"/>
    <property type="molecule type" value="Genomic_DNA"/>
</dbReference>
<evidence type="ECO:0000256" key="2">
    <source>
        <dbReference type="ARBA" id="ARBA00022552"/>
    </source>
</evidence>
<dbReference type="AlphaFoldDB" id="A0A1S8CZ42"/>
<keyword evidence="3" id="KW-0819">tRNA processing</keyword>
<evidence type="ECO:0000256" key="10">
    <source>
        <dbReference type="ARBA" id="ARBA00039988"/>
    </source>
</evidence>
<dbReference type="RefSeq" id="WP_076877047.1">
    <property type="nucleotide sequence ID" value="NZ_MLCN01000006.1"/>
</dbReference>
<reference evidence="17 18" key="1">
    <citation type="submission" date="2016-10" db="EMBL/GenBank/DDBJ databases">
        <title>Draft Genome sequence of Alkanindiges sp. strain H1.</title>
        <authorList>
            <person name="Subhash Y."/>
            <person name="Lee S."/>
        </authorList>
    </citation>
    <scope>NUCLEOTIDE SEQUENCE [LARGE SCALE GENOMIC DNA]</scope>
    <source>
        <strain evidence="17 18">H1</strain>
    </source>
</reference>
<dbReference type="InterPro" id="IPR006224">
    <property type="entry name" value="PsdUridine_synth_RluA-like_CS"/>
</dbReference>
<comment type="caution">
    <text evidence="17">The sequence shown here is derived from an EMBL/GenBank/DDBJ whole genome shotgun (WGS) entry which is preliminary data.</text>
</comment>
<proteinExistence type="inferred from homology"/>
<evidence type="ECO:0000313" key="17">
    <source>
        <dbReference type="EMBL" id="ONG41927.1"/>
    </source>
</evidence>
<evidence type="ECO:0000256" key="9">
    <source>
        <dbReference type="ARBA" id="ARBA00038945"/>
    </source>
</evidence>
<evidence type="ECO:0000259" key="16">
    <source>
        <dbReference type="Pfam" id="PF00849"/>
    </source>
</evidence>
<evidence type="ECO:0000256" key="15">
    <source>
        <dbReference type="ARBA" id="ARBA00043143"/>
    </source>
</evidence>
<evidence type="ECO:0000256" key="13">
    <source>
        <dbReference type="ARBA" id="ARBA00042844"/>
    </source>
</evidence>
<keyword evidence="4" id="KW-0413">Isomerase</keyword>
<dbReference type="CDD" id="cd02869">
    <property type="entry name" value="PseudoU_synth_RluA_like"/>
    <property type="match status" value="1"/>
</dbReference>
<dbReference type="EC" id="5.4.99.28" evidence="8"/>
<dbReference type="Gene3D" id="3.30.2350.10">
    <property type="entry name" value="Pseudouridine synthase"/>
    <property type="match status" value="1"/>
</dbReference>
<accession>A0A1S8CZ42</accession>
<keyword evidence="18" id="KW-1185">Reference proteome</keyword>
<dbReference type="InterPro" id="IPR050188">
    <property type="entry name" value="RluA_PseudoU_synthase"/>
</dbReference>
<dbReference type="GO" id="GO:0160142">
    <property type="term" value="F:23S rRNA pseudouridine(746) synthase activity"/>
    <property type="evidence" value="ECO:0007669"/>
    <property type="project" value="UniProtKB-EC"/>
</dbReference>
<evidence type="ECO:0000256" key="12">
    <source>
        <dbReference type="ARBA" id="ARBA00042372"/>
    </source>
</evidence>
<evidence type="ECO:0000256" key="6">
    <source>
        <dbReference type="ARBA" id="ARBA00036916"/>
    </source>
</evidence>
<gene>
    <name evidence="17" type="ORF">BKE30_02260</name>
</gene>
<dbReference type="OrthoDB" id="9807829at2"/>
<dbReference type="Pfam" id="PF00849">
    <property type="entry name" value="PseudoU_synth_2"/>
    <property type="match status" value="1"/>
</dbReference>
<comment type="similarity">
    <text evidence="1">Belongs to the pseudouridine synthase RluA family.</text>
</comment>
<evidence type="ECO:0000256" key="14">
    <source>
        <dbReference type="ARBA" id="ARBA00042883"/>
    </source>
</evidence>
<evidence type="ECO:0000256" key="7">
    <source>
        <dbReference type="ARBA" id="ARBA00037305"/>
    </source>
</evidence>
<dbReference type="InterPro" id="IPR006145">
    <property type="entry name" value="PsdUridine_synth_RsuA/RluA"/>
</dbReference>
<evidence type="ECO:0000256" key="11">
    <source>
        <dbReference type="ARBA" id="ARBA00041266"/>
    </source>
</evidence>